<name>A0AAN7P7R4_9COLE</name>
<evidence type="ECO:0000256" key="2">
    <source>
        <dbReference type="ARBA" id="ARBA00004123"/>
    </source>
</evidence>
<evidence type="ECO:0000256" key="6">
    <source>
        <dbReference type="ARBA" id="ARBA00022801"/>
    </source>
</evidence>
<dbReference type="PANTHER" id="PTHR22930:SF85">
    <property type="entry name" value="GH03217P-RELATED"/>
    <property type="match status" value="1"/>
</dbReference>
<feature type="domain" description="DDE Tnp4" evidence="8">
    <location>
        <begin position="169"/>
        <end position="323"/>
    </location>
</feature>
<sequence length="369" mass="42443">MNENGIERVKRKTRFVVSALLQVLDSDSNEDLITMVYNEQARKRRKARVAIKNYVENVVSFYADDFKCHFRLRKDTFEHLLQILGPSLKEQNATGVGRHTYPPEKQLVKLVAEKFDISKSTAWLYVKKVCTLLVDLSGQYICWPTGQKLQQIKETFKERQGFPDVIGAIDGTHIPISPPLNEQAAYCNRNRYHSIILQGVCDTNYMFTDVFTGYPGSVHDARVFANSPLAKRIGENASDLFPNNTHLLGDSAYKCTKYMLTPFRDDGHLSRKKNYNYKHSSTRVYIEQSFAFLKGRFRILKPVNVYNTAFISKIIVACCVLHNICIQKNDNLETEEHYEDITPQDYYCTEKDCSGFAKRDEIADKLISV</sequence>
<evidence type="ECO:0000256" key="5">
    <source>
        <dbReference type="ARBA" id="ARBA00022723"/>
    </source>
</evidence>
<evidence type="ECO:0000256" key="3">
    <source>
        <dbReference type="ARBA" id="ARBA00006958"/>
    </source>
</evidence>
<dbReference type="GO" id="GO:0016787">
    <property type="term" value="F:hydrolase activity"/>
    <property type="evidence" value="ECO:0007669"/>
    <property type="project" value="UniProtKB-KW"/>
</dbReference>
<reference evidence="10" key="1">
    <citation type="submission" date="2023-01" db="EMBL/GenBank/DDBJ databases">
        <title>Key to firefly adult light organ development and bioluminescence: homeobox transcription factors regulate luciferase expression and transportation to peroxisome.</title>
        <authorList>
            <person name="Fu X."/>
        </authorList>
    </citation>
    <scope>NUCLEOTIDE SEQUENCE [LARGE SCALE GENOMIC DNA]</scope>
</reference>
<evidence type="ECO:0000259" key="8">
    <source>
        <dbReference type="Pfam" id="PF13359"/>
    </source>
</evidence>
<organism evidence="9 10">
    <name type="scientific">Aquatica leii</name>
    <dbReference type="NCBI Taxonomy" id="1421715"/>
    <lineage>
        <taxon>Eukaryota</taxon>
        <taxon>Metazoa</taxon>
        <taxon>Ecdysozoa</taxon>
        <taxon>Arthropoda</taxon>
        <taxon>Hexapoda</taxon>
        <taxon>Insecta</taxon>
        <taxon>Pterygota</taxon>
        <taxon>Neoptera</taxon>
        <taxon>Endopterygota</taxon>
        <taxon>Coleoptera</taxon>
        <taxon>Polyphaga</taxon>
        <taxon>Elateriformia</taxon>
        <taxon>Elateroidea</taxon>
        <taxon>Lampyridae</taxon>
        <taxon>Luciolinae</taxon>
        <taxon>Aquatica</taxon>
    </lineage>
</organism>
<evidence type="ECO:0000313" key="9">
    <source>
        <dbReference type="EMBL" id="KAK4882985.1"/>
    </source>
</evidence>
<dbReference type="InterPro" id="IPR045249">
    <property type="entry name" value="HARBI1-like"/>
</dbReference>
<evidence type="ECO:0000256" key="4">
    <source>
        <dbReference type="ARBA" id="ARBA00022722"/>
    </source>
</evidence>
<comment type="caution">
    <text evidence="9">The sequence shown here is derived from an EMBL/GenBank/DDBJ whole genome shotgun (WGS) entry which is preliminary data.</text>
</comment>
<dbReference type="PANTHER" id="PTHR22930">
    <property type="match status" value="1"/>
</dbReference>
<dbReference type="Pfam" id="PF13359">
    <property type="entry name" value="DDE_Tnp_4"/>
    <property type="match status" value="1"/>
</dbReference>
<dbReference type="GO" id="GO:0005634">
    <property type="term" value="C:nucleus"/>
    <property type="evidence" value="ECO:0007669"/>
    <property type="project" value="UniProtKB-SubCell"/>
</dbReference>
<accession>A0AAN7P7R4</accession>
<comment type="similarity">
    <text evidence="3">Belongs to the HARBI1 family.</text>
</comment>
<dbReference type="GO" id="GO:0004518">
    <property type="term" value="F:nuclease activity"/>
    <property type="evidence" value="ECO:0007669"/>
    <property type="project" value="UniProtKB-KW"/>
</dbReference>
<evidence type="ECO:0000256" key="1">
    <source>
        <dbReference type="ARBA" id="ARBA00001968"/>
    </source>
</evidence>
<dbReference type="EMBL" id="JARPUR010000002">
    <property type="protein sequence ID" value="KAK4882985.1"/>
    <property type="molecule type" value="Genomic_DNA"/>
</dbReference>
<keyword evidence="10" id="KW-1185">Reference proteome</keyword>
<comment type="subcellular location">
    <subcellularLocation>
        <location evidence="2">Nucleus</location>
    </subcellularLocation>
</comment>
<keyword evidence="6" id="KW-0378">Hydrolase</keyword>
<dbReference type="GO" id="GO:0046872">
    <property type="term" value="F:metal ion binding"/>
    <property type="evidence" value="ECO:0007669"/>
    <property type="project" value="UniProtKB-KW"/>
</dbReference>
<evidence type="ECO:0000313" key="10">
    <source>
        <dbReference type="Proteomes" id="UP001353858"/>
    </source>
</evidence>
<protein>
    <recommendedName>
        <fullName evidence="8">DDE Tnp4 domain-containing protein</fullName>
    </recommendedName>
</protein>
<gene>
    <name evidence="9" type="ORF">RN001_006304</name>
</gene>
<keyword evidence="4" id="KW-0540">Nuclease</keyword>
<dbReference type="InterPro" id="IPR027806">
    <property type="entry name" value="HARBI1_dom"/>
</dbReference>
<keyword evidence="5" id="KW-0479">Metal-binding</keyword>
<dbReference type="AlphaFoldDB" id="A0AAN7P7R4"/>
<evidence type="ECO:0000256" key="7">
    <source>
        <dbReference type="ARBA" id="ARBA00023242"/>
    </source>
</evidence>
<dbReference type="Proteomes" id="UP001353858">
    <property type="component" value="Unassembled WGS sequence"/>
</dbReference>
<keyword evidence="7" id="KW-0539">Nucleus</keyword>
<comment type="cofactor">
    <cofactor evidence="1">
        <name>a divalent metal cation</name>
        <dbReference type="ChEBI" id="CHEBI:60240"/>
    </cofactor>
</comment>
<proteinExistence type="inferred from homology"/>